<dbReference type="STRING" id="1670800.BSQ44_06760"/>
<dbReference type="AlphaFoldDB" id="A0A1L3SP72"/>
<evidence type="ECO:0000313" key="3">
    <source>
        <dbReference type="EMBL" id="APH71102.1"/>
    </source>
</evidence>
<feature type="region of interest" description="Disordered" evidence="1">
    <location>
        <begin position="115"/>
        <end position="137"/>
    </location>
</feature>
<keyword evidence="2" id="KW-0472">Membrane</keyword>
<name>A0A1L3SP72_9HYPH</name>
<reference evidence="4" key="1">
    <citation type="submission" date="2016-11" db="EMBL/GenBank/DDBJ databases">
        <title>Mesorhizobium oceanicum sp. nov., isolated from deep seawater in South China Sea.</title>
        <authorList>
            <person name="Fu G.-Y."/>
        </authorList>
    </citation>
    <scope>NUCLEOTIDE SEQUENCE [LARGE SCALE GENOMIC DNA]</scope>
    <source>
        <strain evidence="4">B7</strain>
    </source>
</reference>
<dbReference type="KEGG" id="meso:BSQ44_06760"/>
<accession>A0A1L3SP72</accession>
<proteinExistence type="predicted"/>
<feature type="transmembrane region" description="Helical" evidence="2">
    <location>
        <begin position="85"/>
        <end position="104"/>
    </location>
</feature>
<keyword evidence="4" id="KW-1185">Reference proteome</keyword>
<keyword evidence="2" id="KW-1133">Transmembrane helix</keyword>
<dbReference type="EMBL" id="CP018171">
    <property type="protein sequence ID" value="APH71102.1"/>
    <property type="molecule type" value="Genomic_DNA"/>
</dbReference>
<protein>
    <submittedName>
        <fullName evidence="3">Uncharacterized protein</fullName>
    </submittedName>
</protein>
<evidence type="ECO:0000256" key="2">
    <source>
        <dbReference type="SAM" id="Phobius"/>
    </source>
</evidence>
<evidence type="ECO:0000313" key="4">
    <source>
        <dbReference type="Proteomes" id="UP000182840"/>
    </source>
</evidence>
<dbReference type="Proteomes" id="UP000182840">
    <property type="component" value="Chromosome"/>
</dbReference>
<evidence type="ECO:0000256" key="1">
    <source>
        <dbReference type="SAM" id="MobiDB-lite"/>
    </source>
</evidence>
<sequence length="137" mass="14942">MDVQAAMMDERMLRRVIALLVSFAALAERAAGRSAPVRWFVLMILRHAEAVAENYVCEMTGMRLLKLEGVAPVGNDPDDALSLVARFYALAAALCALLPLVSLFDRQCEGRRRASVHAVPGSGRSPSGWMLEPQDTS</sequence>
<organism evidence="3 4">
    <name type="scientific">Aquibium oceanicum</name>
    <dbReference type="NCBI Taxonomy" id="1670800"/>
    <lineage>
        <taxon>Bacteria</taxon>
        <taxon>Pseudomonadati</taxon>
        <taxon>Pseudomonadota</taxon>
        <taxon>Alphaproteobacteria</taxon>
        <taxon>Hyphomicrobiales</taxon>
        <taxon>Phyllobacteriaceae</taxon>
        <taxon>Aquibium</taxon>
    </lineage>
</organism>
<keyword evidence="2" id="KW-0812">Transmembrane</keyword>
<gene>
    <name evidence="3" type="ORF">BSQ44_06760</name>
</gene>